<protein>
    <submittedName>
        <fullName evidence="2">Uncharacterized protein</fullName>
    </submittedName>
</protein>
<dbReference type="EMBL" id="CASHTH010003397">
    <property type="protein sequence ID" value="CAI8044465.1"/>
    <property type="molecule type" value="Genomic_DNA"/>
</dbReference>
<sequence>MGVGSMHMNARHNEASDDTLSLRTSGRERMRAKRARRGVVNCGSRSSWKVKALAAKSSRLSDLSFVLKTMD</sequence>
<gene>
    <name evidence="2" type="ORF">GBAR_LOCUS24663</name>
</gene>
<evidence type="ECO:0000313" key="2">
    <source>
        <dbReference type="EMBL" id="CAI8044465.1"/>
    </source>
</evidence>
<comment type="caution">
    <text evidence="2">The sequence shown here is derived from an EMBL/GenBank/DDBJ whole genome shotgun (WGS) entry which is preliminary data.</text>
</comment>
<dbReference type="AlphaFoldDB" id="A0AA35TA18"/>
<accession>A0AA35TA18</accession>
<feature type="region of interest" description="Disordered" evidence="1">
    <location>
        <begin position="1"/>
        <end position="41"/>
    </location>
</feature>
<evidence type="ECO:0000256" key="1">
    <source>
        <dbReference type="SAM" id="MobiDB-lite"/>
    </source>
</evidence>
<keyword evidence="3" id="KW-1185">Reference proteome</keyword>
<dbReference type="Proteomes" id="UP001174909">
    <property type="component" value="Unassembled WGS sequence"/>
</dbReference>
<name>A0AA35TA18_GEOBA</name>
<organism evidence="2 3">
    <name type="scientific">Geodia barretti</name>
    <name type="common">Barrett's horny sponge</name>
    <dbReference type="NCBI Taxonomy" id="519541"/>
    <lineage>
        <taxon>Eukaryota</taxon>
        <taxon>Metazoa</taxon>
        <taxon>Porifera</taxon>
        <taxon>Demospongiae</taxon>
        <taxon>Heteroscleromorpha</taxon>
        <taxon>Tetractinellida</taxon>
        <taxon>Astrophorina</taxon>
        <taxon>Geodiidae</taxon>
        <taxon>Geodia</taxon>
    </lineage>
</organism>
<reference evidence="2" key="1">
    <citation type="submission" date="2023-03" db="EMBL/GenBank/DDBJ databases">
        <authorList>
            <person name="Steffen K."/>
            <person name="Cardenas P."/>
        </authorList>
    </citation>
    <scope>NUCLEOTIDE SEQUENCE</scope>
</reference>
<evidence type="ECO:0000313" key="3">
    <source>
        <dbReference type="Proteomes" id="UP001174909"/>
    </source>
</evidence>
<proteinExistence type="predicted"/>